<reference evidence="13" key="1">
    <citation type="submission" date="2019-09" db="EMBL/GenBank/DDBJ databases">
        <title>Characterisation of the sponge microbiome using genome-centric metagenomics.</title>
        <authorList>
            <person name="Engelberts J.P."/>
            <person name="Robbins S.J."/>
            <person name="De Goeij J.M."/>
            <person name="Aranda M."/>
            <person name="Bell S.C."/>
            <person name="Webster N.S."/>
        </authorList>
    </citation>
    <scope>NUCLEOTIDE SEQUENCE</scope>
    <source>
        <strain evidence="13">SB0664_bin_27</strain>
    </source>
</reference>
<feature type="compositionally biased region" description="Basic and acidic residues" evidence="11">
    <location>
        <begin position="1"/>
        <end position="17"/>
    </location>
</feature>
<dbReference type="GO" id="GO:0006412">
    <property type="term" value="P:translation"/>
    <property type="evidence" value="ECO:0007669"/>
    <property type="project" value="UniProtKB-UniRule"/>
</dbReference>
<evidence type="ECO:0000256" key="1">
    <source>
        <dbReference type="ARBA" id="ARBA00005306"/>
    </source>
</evidence>
<keyword evidence="13" id="KW-0808">Transferase</keyword>
<comment type="similarity">
    <text evidence="1 10">Belongs to the GatB/GatE family. GatB subfamily.</text>
</comment>
<dbReference type="GO" id="GO:0070681">
    <property type="term" value="P:glutaminyl-tRNAGln biosynthesis via transamidation"/>
    <property type="evidence" value="ECO:0007669"/>
    <property type="project" value="TreeGrafter"/>
</dbReference>
<dbReference type="PROSITE" id="PS01234">
    <property type="entry name" value="GATB"/>
    <property type="match status" value="1"/>
</dbReference>
<evidence type="ECO:0000256" key="8">
    <source>
        <dbReference type="ARBA" id="ARBA00047380"/>
    </source>
</evidence>
<evidence type="ECO:0000256" key="11">
    <source>
        <dbReference type="SAM" id="MobiDB-lite"/>
    </source>
</evidence>
<comment type="subunit">
    <text evidence="2 10">Heterotrimer of A, B and C subunits.</text>
</comment>
<keyword evidence="5 10" id="KW-0067">ATP-binding</keyword>
<keyword evidence="4 10" id="KW-0547">Nucleotide-binding</keyword>
<dbReference type="InterPro" id="IPR023168">
    <property type="entry name" value="GatB_Yqey_C_2"/>
</dbReference>
<dbReference type="Pfam" id="PF02934">
    <property type="entry name" value="GatB_N"/>
    <property type="match status" value="1"/>
</dbReference>
<dbReference type="InterPro" id="IPR017959">
    <property type="entry name" value="Asn/Gln-tRNA_amidoTrfase_suB/E"/>
</dbReference>
<dbReference type="InterPro" id="IPR004413">
    <property type="entry name" value="GatB"/>
</dbReference>
<dbReference type="InterPro" id="IPR003789">
    <property type="entry name" value="Asn/Gln_tRNA_amidoTrase-B-like"/>
</dbReference>
<dbReference type="InterPro" id="IPR006075">
    <property type="entry name" value="Asn/Gln-tRNA_Trfase_suB/E_cat"/>
</dbReference>
<feature type="region of interest" description="Disordered" evidence="11">
    <location>
        <begin position="1"/>
        <end position="22"/>
    </location>
</feature>
<evidence type="ECO:0000256" key="6">
    <source>
        <dbReference type="ARBA" id="ARBA00022917"/>
    </source>
</evidence>
<dbReference type="GO" id="GO:0005524">
    <property type="term" value="F:ATP binding"/>
    <property type="evidence" value="ECO:0007669"/>
    <property type="project" value="UniProtKB-KW"/>
</dbReference>
<evidence type="ECO:0000256" key="2">
    <source>
        <dbReference type="ARBA" id="ARBA00011123"/>
    </source>
</evidence>
<dbReference type="NCBIfam" id="NF004014">
    <property type="entry name" value="PRK05477.1-4"/>
    <property type="match status" value="1"/>
</dbReference>
<dbReference type="GO" id="GO:0016740">
    <property type="term" value="F:transferase activity"/>
    <property type="evidence" value="ECO:0007669"/>
    <property type="project" value="UniProtKB-KW"/>
</dbReference>
<dbReference type="InterPro" id="IPR042114">
    <property type="entry name" value="GatB_C_1"/>
</dbReference>
<dbReference type="NCBIfam" id="NF004012">
    <property type="entry name" value="PRK05477.1-2"/>
    <property type="match status" value="1"/>
</dbReference>
<evidence type="ECO:0000256" key="4">
    <source>
        <dbReference type="ARBA" id="ARBA00022741"/>
    </source>
</evidence>
<sequence>MEPGRDIDEKSEAHSSTERSPQLTQEYNVVVGMEVHAQLLTNTKMFCRCSADYQGAPPNTHTCPVCLGLPGALPVSNRAAVEATIRTGLALNCEIAETAVFARKNYHYPDLPKGYQISQYELPLCRNGWIEIELPDGGVKRIRIHRAHLEEDTGKNTHAGLHTLVDLNRAGMPLMEIVTEADIASADEAYAFLTKLRSILRYLGVNSGNMEEGALRCEPNISVRTPEQAARDELGTKVEVKNLNSLRAVRNAIAYEAERQAGVLNSGGVIEQVNMGWDEDRQRTVLQRSKESSEDYRYFPEPDLPPLVVDRQWVEATARTLPELPDAKEQRYRQDWSLRPADAGAITGEKAVADYFEAAVAAYGQEDGKPQRMANWITDELFRLLYADGEGQDLRQIADTRVQPQQLAALVQMVDAREINANTGKKVLEQMYSSGDDPQILVEREGLAMVSNTDVIDAAVQEAFDSNPDELARYRGGEKKLFGFFMGQMMRATKGKADPQAARQRLQEMLDNS</sequence>
<evidence type="ECO:0000256" key="7">
    <source>
        <dbReference type="ARBA" id="ARBA00024799"/>
    </source>
</evidence>
<dbReference type="Gene3D" id="1.10.150.380">
    <property type="entry name" value="GatB domain, N-terminal subdomain"/>
    <property type="match status" value="1"/>
</dbReference>
<dbReference type="HAMAP" id="MF_00121">
    <property type="entry name" value="GatB"/>
    <property type="match status" value="1"/>
</dbReference>
<comment type="function">
    <text evidence="7 10">Allows the formation of correctly charged Asn-tRNA(Asn) or Gln-tRNA(Gln) through the transamidation of misacylated Asp-tRNA(Asn) or Glu-tRNA(Gln) in organisms which lack either or both of asparaginyl-tRNA or glutaminyl-tRNA synthetases. The reaction takes place in the presence of glutamine and ATP through an activated phospho-Asp-tRNA(Asn) or phospho-Glu-tRNA(Gln).</text>
</comment>
<dbReference type="InterPro" id="IPR014746">
    <property type="entry name" value="Gln_synth/guanido_kin_cat_dom"/>
</dbReference>
<comment type="catalytic activity">
    <reaction evidence="9 10">
        <text>L-glutamyl-tRNA(Gln) + L-glutamine + ATP + H2O = L-glutaminyl-tRNA(Gln) + L-glutamate + ADP + phosphate + H(+)</text>
        <dbReference type="Rhea" id="RHEA:17521"/>
        <dbReference type="Rhea" id="RHEA-COMP:9681"/>
        <dbReference type="Rhea" id="RHEA-COMP:9684"/>
        <dbReference type="ChEBI" id="CHEBI:15377"/>
        <dbReference type="ChEBI" id="CHEBI:15378"/>
        <dbReference type="ChEBI" id="CHEBI:29985"/>
        <dbReference type="ChEBI" id="CHEBI:30616"/>
        <dbReference type="ChEBI" id="CHEBI:43474"/>
        <dbReference type="ChEBI" id="CHEBI:58359"/>
        <dbReference type="ChEBI" id="CHEBI:78520"/>
        <dbReference type="ChEBI" id="CHEBI:78521"/>
        <dbReference type="ChEBI" id="CHEBI:456216"/>
    </reaction>
</comment>
<keyword evidence="6 10" id="KW-0648">Protein biosynthesis</keyword>
<dbReference type="PANTHER" id="PTHR11659">
    <property type="entry name" value="GLUTAMYL-TRNA GLN AMIDOTRANSFERASE SUBUNIT B MITOCHONDRIAL AND PROKARYOTIC PET112-RELATED"/>
    <property type="match status" value="1"/>
</dbReference>
<name>A0A6B0YQB3_9CHLR</name>
<dbReference type="EC" id="6.3.5.-" evidence="10"/>
<dbReference type="GO" id="GO:0050567">
    <property type="term" value="F:glutaminyl-tRNA synthase (glutamine-hydrolyzing) activity"/>
    <property type="evidence" value="ECO:0007669"/>
    <property type="project" value="UniProtKB-UniRule"/>
</dbReference>
<accession>A0A6B0YQB3</accession>
<dbReference type="SMART" id="SM00845">
    <property type="entry name" value="GatB_Yqey"/>
    <property type="match status" value="1"/>
</dbReference>
<evidence type="ECO:0000259" key="12">
    <source>
        <dbReference type="SMART" id="SM00845"/>
    </source>
</evidence>
<dbReference type="PANTHER" id="PTHR11659:SF0">
    <property type="entry name" value="GLUTAMYL-TRNA(GLN) AMIDOTRANSFERASE SUBUNIT B, MITOCHONDRIAL"/>
    <property type="match status" value="1"/>
</dbReference>
<dbReference type="FunFam" id="1.10.10.410:FF:000001">
    <property type="entry name" value="Aspartyl/glutamyl-tRNA(Asn/Gln) amidotransferase subunit B"/>
    <property type="match status" value="1"/>
</dbReference>
<evidence type="ECO:0000256" key="5">
    <source>
        <dbReference type="ARBA" id="ARBA00022840"/>
    </source>
</evidence>
<comment type="caution">
    <text evidence="13">The sequence shown here is derived from an EMBL/GenBank/DDBJ whole genome shotgun (WGS) entry which is preliminary data.</text>
</comment>
<dbReference type="SUPFAM" id="SSF89095">
    <property type="entry name" value="GatB/YqeY motif"/>
    <property type="match status" value="1"/>
</dbReference>
<dbReference type="EMBL" id="VXRG01000061">
    <property type="protein sequence ID" value="MXY93140.1"/>
    <property type="molecule type" value="Genomic_DNA"/>
</dbReference>
<dbReference type="InterPro" id="IPR018027">
    <property type="entry name" value="Asn/Gln_amidotransferase"/>
</dbReference>
<dbReference type="Pfam" id="PF02637">
    <property type="entry name" value="GatB_Yqey"/>
    <property type="match status" value="1"/>
</dbReference>
<dbReference type="AlphaFoldDB" id="A0A6B0YQB3"/>
<evidence type="ECO:0000313" key="13">
    <source>
        <dbReference type="EMBL" id="MXY93140.1"/>
    </source>
</evidence>
<evidence type="ECO:0000256" key="10">
    <source>
        <dbReference type="HAMAP-Rule" id="MF_00121"/>
    </source>
</evidence>
<organism evidence="13">
    <name type="scientific">Caldilineaceae bacterium SB0664_bin_27</name>
    <dbReference type="NCBI Taxonomy" id="2605260"/>
    <lineage>
        <taxon>Bacteria</taxon>
        <taxon>Bacillati</taxon>
        <taxon>Chloroflexota</taxon>
        <taxon>Caldilineae</taxon>
        <taxon>Caldilineales</taxon>
        <taxon>Caldilineaceae</taxon>
    </lineage>
</organism>
<dbReference type="NCBIfam" id="TIGR00133">
    <property type="entry name" value="gatB"/>
    <property type="match status" value="1"/>
</dbReference>
<feature type="domain" description="Asn/Gln amidotransferase" evidence="12">
    <location>
        <begin position="354"/>
        <end position="510"/>
    </location>
</feature>
<protein>
    <recommendedName>
        <fullName evidence="10">Aspartyl/glutamyl-tRNA(Asn/Gln) amidotransferase subunit B</fullName>
        <shortName evidence="10">Asp/Glu-ADT subunit B</shortName>
        <ecNumber evidence="10">6.3.5.-</ecNumber>
    </recommendedName>
</protein>
<comment type="catalytic activity">
    <reaction evidence="8 10">
        <text>L-aspartyl-tRNA(Asn) + L-glutamine + ATP + H2O = L-asparaginyl-tRNA(Asn) + L-glutamate + ADP + phosphate + 2 H(+)</text>
        <dbReference type="Rhea" id="RHEA:14513"/>
        <dbReference type="Rhea" id="RHEA-COMP:9674"/>
        <dbReference type="Rhea" id="RHEA-COMP:9677"/>
        <dbReference type="ChEBI" id="CHEBI:15377"/>
        <dbReference type="ChEBI" id="CHEBI:15378"/>
        <dbReference type="ChEBI" id="CHEBI:29985"/>
        <dbReference type="ChEBI" id="CHEBI:30616"/>
        <dbReference type="ChEBI" id="CHEBI:43474"/>
        <dbReference type="ChEBI" id="CHEBI:58359"/>
        <dbReference type="ChEBI" id="CHEBI:78515"/>
        <dbReference type="ChEBI" id="CHEBI:78516"/>
        <dbReference type="ChEBI" id="CHEBI:456216"/>
    </reaction>
</comment>
<dbReference type="Gene3D" id="1.10.10.410">
    <property type="match status" value="1"/>
</dbReference>
<keyword evidence="3 10" id="KW-0436">Ligase</keyword>
<dbReference type="InterPro" id="IPR017958">
    <property type="entry name" value="Gln-tRNA_amidoTrfase_suB_CS"/>
</dbReference>
<evidence type="ECO:0000256" key="3">
    <source>
        <dbReference type="ARBA" id="ARBA00022598"/>
    </source>
</evidence>
<dbReference type="SUPFAM" id="SSF55931">
    <property type="entry name" value="Glutamine synthetase/guanido kinase"/>
    <property type="match status" value="1"/>
</dbReference>
<proteinExistence type="inferred from homology"/>
<evidence type="ECO:0000256" key="9">
    <source>
        <dbReference type="ARBA" id="ARBA00047913"/>
    </source>
</evidence>
<gene>
    <name evidence="10 13" type="primary">gatB</name>
    <name evidence="13" type="ORF">F4Y42_06775</name>
</gene>